<proteinExistence type="predicted"/>
<reference evidence="1" key="1">
    <citation type="submission" date="2018-02" db="EMBL/GenBank/DDBJ databases">
        <title>Genome reduction pattern in chromatophore genome of Paulinella.</title>
        <authorList>
            <person name="Lhee D."/>
            <person name="Yoon H.S."/>
        </authorList>
    </citation>
    <scope>NUCLEOTIDE SEQUENCE</scope>
    <source>
        <strain evidence="1">NZ27</strain>
    </source>
</reference>
<dbReference type="AlphaFoldDB" id="A0A385I0D0"/>
<dbReference type="EMBL" id="MG976688">
    <property type="protein sequence ID" value="AXY63369.1"/>
    <property type="molecule type" value="Genomic_DNA"/>
</dbReference>
<keyword evidence="1" id="KW-0934">Plastid</keyword>
<evidence type="ECO:0000313" key="1">
    <source>
        <dbReference type="EMBL" id="AXY63369.1"/>
    </source>
</evidence>
<gene>
    <name evidence="1" type="ORF">PMNZ_427</name>
</gene>
<name>A0A385I0D0_9EUKA</name>
<geneLocation type="plastid" evidence="1"/>
<organism evidence="1">
    <name type="scientific">Paulinella micropora</name>
    <dbReference type="NCBI Taxonomy" id="1928728"/>
    <lineage>
        <taxon>Eukaryota</taxon>
        <taxon>Sar</taxon>
        <taxon>Rhizaria</taxon>
        <taxon>Cercozoa</taxon>
        <taxon>Imbricatea</taxon>
        <taxon>Silicofilosea</taxon>
        <taxon>Euglyphida</taxon>
        <taxon>Paulinellidae</taxon>
        <taxon>Paulinella</taxon>
    </lineage>
</organism>
<sequence length="121" mass="13427">MTINPLNKLYLSIRQDVLPIGMAVAKRTWCNGVKDVIQVFTKLESPVDQLRQEGDGAAQLVCSKLNNILSEVGSSIGKAEVSEDEEGNDIPVLSFKMKELLVILTQIDHDLDLLSKYLENL</sequence>
<protein>
    <submittedName>
        <fullName evidence="1">Uncharacterized protein</fullName>
    </submittedName>
</protein>
<accession>A0A385I0D0</accession>